<evidence type="ECO:0000259" key="1">
    <source>
        <dbReference type="Pfam" id="PF20182"/>
    </source>
</evidence>
<dbReference type="AlphaFoldDB" id="A0A378WK68"/>
<dbReference type="Pfam" id="PF20182">
    <property type="entry name" value="DUF6545"/>
    <property type="match status" value="1"/>
</dbReference>
<dbReference type="OrthoDB" id="4144896at2"/>
<feature type="domain" description="DUF6545" evidence="1">
    <location>
        <begin position="216"/>
        <end position="318"/>
    </location>
</feature>
<dbReference type="RefSeq" id="WP_128144996.1">
    <property type="nucleotide sequence ID" value="NZ_JAJFOE010000002.1"/>
</dbReference>
<proteinExistence type="predicted"/>
<accession>A0A378WK68</accession>
<sequence>MKTNGDNDDTRYSRANAWWRMPLRDRCRGRPGRSGERTHAATTVELIEHDVLPSATAICVAALVQSMPSGMSRSVRSDLAQLGEWIGAVTGRDVTLAPWRTSPSAPPKSAALISVDGRIVIRFDARRSERHLLQDIMHEVGHVLCGHVGGQAVSAGLLSAGLDLAMIEAVVQRHALDAEAEQEAEQVGTALALASGHILRLDMAGLPWRSTATAEWIAARRARILRPMWTDVTSACPEVCLGPIEPSAPNRYAAHRMLVEIEDAVMTLAPLLDLNAEDSATSRAQSISEALVRWRAGTVTFVDGPSPWWPHDEGAVLATARAWTRLPEQRQESPSAA</sequence>
<evidence type="ECO:0000313" key="3">
    <source>
        <dbReference type="Proteomes" id="UP000255082"/>
    </source>
</evidence>
<dbReference type="EMBL" id="UGRU01000001">
    <property type="protein sequence ID" value="SUA40723.1"/>
    <property type="molecule type" value="Genomic_DNA"/>
</dbReference>
<name>A0A378WK68_9NOCA</name>
<evidence type="ECO:0000313" key="2">
    <source>
        <dbReference type="EMBL" id="SUA40723.1"/>
    </source>
</evidence>
<reference evidence="2 3" key="1">
    <citation type="submission" date="2018-06" db="EMBL/GenBank/DDBJ databases">
        <authorList>
            <consortium name="Pathogen Informatics"/>
            <person name="Doyle S."/>
        </authorList>
    </citation>
    <scope>NUCLEOTIDE SEQUENCE [LARGE SCALE GENOMIC DNA]</scope>
    <source>
        <strain evidence="2 3">NCTC13184</strain>
    </source>
</reference>
<dbReference type="InterPro" id="IPR046675">
    <property type="entry name" value="DUF6545"/>
</dbReference>
<organism evidence="2 3">
    <name type="scientific">Nocardia africana</name>
    <dbReference type="NCBI Taxonomy" id="134964"/>
    <lineage>
        <taxon>Bacteria</taxon>
        <taxon>Bacillati</taxon>
        <taxon>Actinomycetota</taxon>
        <taxon>Actinomycetes</taxon>
        <taxon>Mycobacteriales</taxon>
        <taxon>Nocardiaceae</taxon>
        <taxon>Nocardia</taxon>
    </lineage>
</organism>
<protein>
    <recommendedName>
        <fullName evidence="1">DUF6545 domain-containing protein</fullName>
    </recommendedName>
</protein>
<gene>
    <name evidence="2" type="ORF">NCTC13184_00044</name>
</gene>
<dbReference type="Proteomes" id="UP000255082">
    <property type="component" value="Unassembled WGS sequence"/>
</dbReference>